<dbReference type="CDD" id="cd14656">
    <property type="entry name" value="Imelysin-like_EfeO"/>
    <property type="match status" value="1"/>
</dbReference>
<dbReference type="Gene3D" id="1.20.1420.20">
    <property type="entry name" value="M75 peptidase, HXXE motif"/>
    <property type="match status" value="1"/>
</dbReference>
<dbReference type="InterPro" id="IPR038352">
    <property type="entry name" value="Imelysin_sf"/>
</dbReference>
<evidence type="ECO:0000259" key="5">
    <source>
        <dbReference type="Pfam" id="PF09375"/>
    </source>
</evidence>
<dbReference type="InterPro" id="IPR034981">
    <property type="entry name" value="Imelysin-like_EfeO/Algp7"/>
</dbReference>
<feature type="domain" description="Imelysin-like" evidence="5">
    <location>
        <begin position="53"/>
        <end position="296"/>
    </location>
</feature>
<feature type="chain" id="PRO_5047057799" evidence="4">
    <location>
        <begin position="25"/>
        <end position="353"/>
    </location>
</feature>
<sequence>MHIPARLRSGLAIAAAALSLPACGSDNETLLTDAEYEQQAVSDVKTFIQGNIDQFAAATAALQAAAPAPDADGWSATSDKEAVDAMKAEWKKARQAYESIEGAIAVVFPDLDYSTDARYDAFIEVEADDDLFDGEGVTGVHAIERILWADAIPEPVLAFESELDNYSEAAFPATEAEAASFKDELCARLAADAAKMQSDFRSLALDAPSAYRGVIASIAEQVEKTSKAATGEEESRYAQYTLADMRANVAAGVATYEAFQPWILTKGAEGAEVDKAVLDGFERLSSAYDAIEGDALPPLPEGWSEAEPTDEQLATPFGRLFSLVEHESDDATPGTLASDMTRSADLLRLKTLP</sequence>
<evidence type="ECO:0000313" key="7">
    <source>
        <dbReference type="Proteomes" id="UP001217485"/>
    </source>
</evidence>
<dbReference type="PANTHER" id="PTHR39192">
    <property type="entry name" value="IRON UPTAKE SYSTEM COMPONENT EFEO"/>
    <property type="match status" value="1"/>
</dbReference>
<evidence type="ECO:0000256" key="4">
    <source>
        <dbReference type="SAM" id="SignalP"/>
    </source>
</evidence>
<evidence type="ECO:0000256" key="3">
    <source>
        <dbReference type="ARBA" id="ARBA00022729"/>
    </source>
</evidence>
<comment type="subcellular location">
    <subcellularLocation>
        <location evidence="1">Cell envelope</location>
    </subcellularLocation>
</comment>
<dbReference type="InterPro" id="IPR018976">
    <property type="entry name" value="Imelysin-like"/>
</dbReference>
<comment type="similarity">
    <text evidence="2">Belongs to the EfeM/EfeO family.</text>
</comment>
<gene>
    <name evidence="6" type="ORF">POL72_28965</name>
</gene>
<accession>A0ABT5C626</accession>
<keyword evidence="7" id="KW-1185">Reference proteome</keyword>
<proteinExistence type="inferred from homology"/>
<dbReference type="RefSeq" id="WP_272099173.1">
    <property type="nucleotide sequence ID" value="NZ_JAQNDK010000003.1"/>
</dbReference>
<protein>
    <submittedName>
        <fullName evidence="6">EfeM/EfeO family lipoprotein</fullName>
    </submittedName>
</protein>
<dbReference type="Pfam" id="PF09375">
    <property type="entry name" value="Peptidase_M75"/>
    <property type="match status" value="1"/>
</dbReference>
<dbReference type="PANTHER" id="PTHR39192:SF1">
    <property type="entry name" value="IRON UPTAKE SYSTEM COMPONENT EFEO"/>
    <property type="match status" value="1"/>
</dbReference>
<evidence type="ECO:0000256" key="1">
    <source>
        <dbReference type="ARBA" id="ARBA00004196"/>
    </source>
</evidence>
<reference evidence="6 7" key="1">
    <citation type="submission" date="2023-01" db="EMBL/GenBank/DDBJ databases">
        <title>Minimal conservation of predation-associated metabolite biosynthetic gene clusters underscores biosynthetic potential of Myxococcota including descriptions for ten novel species: Archangium lansinium sp. nov., Myxococcus landrumus sp. nov., Nannocystis bai.</title>
        <authorList>
            <person name="Ahearne A."/>
            <person name="Stevens C."/>
            <person name="Dowd S."/>
        </authorList>
    </citation>
    <scope>NUCLEOTIDE SEQUENCE [LARGE SCALE GENOMIC DNA]</scope>
    <source>
        <strain evidence="6 7">WIWO2</strain>
    </source>
</reference>
<organism evidence="6 7">
    <name type="scientific">Sorangium atrum</name>
    <dbReference type="NCBI Taxonomy" id="2995308"/>
    <lineage>
        <taxon>Bacteria</taxon>
        <taxon>Pseudomonadati</taxon>
        <taxon>Myxococcota</taxon>
        <taxon>Polyangia</taxon>
        <taxon>Polyangiales</taxon>
        <taxon>Polyangiaceae</taxon>
        <taxon>Sorangium</taxon>
    </lineage>
</organism>
<dbReference type="EMBL" id="JAQNDK010000003">
    <property type="protein sequence ID" value="MDC0681807.1"/>
    <property type="molecule type" value="Genomic_DNA"/>
</dbReference>
<keyword evidence="6" id="KW-0449">Lipoprotein</keyword>
<dbReference type="Proteomes" id="UP001217485">
    <property type="component" value="Unassembled WGS sequence"/>
</dbReference>
<evidence type="ECO:0000313" key="6">
    <source>
        <dbReference type="EMBL" id="MDC0681807.1"/>
    </source>
</evidence>
<comment type="caution">
    <text evidence="6">The sequence shown here is derived from an EMBL/GenBank/DDBJ whole genome shotgun (WGS) entry which is preliminary data.</text>
</comment>
<dbReference type="InterPro" id="IPR050894">
    <property type="entry name" value="EfeM/EfeO_iron_uptake"/>
</dbReference>
<keyword evidence="3 4" id="KW-0732">Signal</keyword>
<name>A0ABT5C626_9BACT</name>
<evidence type="ECO:0000256" key="2">
    <source>
        <dbReference type="ARBA" id="ARBA00005989"/>
    </source>
</evidence>
<feature type="signal peptide" evidence="4">
    <location>
        <begin position="1"/>
        <end position="24"/>
    </location>
</feature>